<evidence type="ECO:0000256" key="1">
    <source>
        <dbReference type="ARBA" id="ARBA00023015"/>
    </source>
</evidence>
<name>A0AAX1UJX8_CERSP</name>
<dbReference type="InterPro" id="IPR011075">
    <property type="entry name" value="TetR_C"/>
</dbReference>
<dbReference type="InterPro" id="IPR001647">
    <property type="entry name" value="HTH_TetR"/>
</dbReference>
<dbReference type="SUPFAM" id="SSF46689">
    <property type="entry name" value="Homeodomain-like"/>
    <property type="match status" value="1"/>
</dbReference>
<dbReference type="Pfam" id="PF00440">
    <property type="entry name" value="TetR_N"/>
    <property type="match status" value="1"/>
</dbReference>
<proteinExistence type="predicted"/>
<evidence type="ECO:0000313" key="7">
    <source>
        <dbReference type="Proteomes" id="UP000266305"/>
    </source>
</evidence>
<dbReference type="RefSeq" id="WP_011336778.1">
    <property type="nucleotide sequence ID" value="NZ_BJXO01000015.1"/>
</dbReference>
<accession>A0AAX1UJX8</accession>
<dbReference type="GeneID" id="67448249"/>
<evidence type="ECO:0000256" key="3">
    <source>
        <dbReference type="ARBA" id="ARBA00023163"/>
    </source>
</evidence>
<dbReference type="InterPro" id="IPR023772">
    <property type="entry name" value="DNA-bd_HTH_TetR-type_CS"/>
</dbReference>
<keyword evidence="1" id="KW-0805">Transcription regulation</keyword>
<dbReference type="PANTHER" id="PTHR47506:SF1">
    <property type="entry name" value="HTH-TYPE TRANSCRIPTIONAL REGULATOR YJDC"/>
    <property type="match status" value="1"/>
</dbReference>
<dbReference type="InterPro" id="IPR036271">
    <property type="entry name" value="Tet_transcr_reg_TetR-rel_C_sf"/>
</dbReference>
<keyword evidence="2 4" id="KW-0238">DNA-binding</keyword>
<dbReference type="PROSITE" id="PS50977">
    <property type="entry name" value="HTH_TETR_2"/>
    <property type="match status" value="1"/>
</dbReference>
<evidence type="ECO:0000256" key="4">
    <source>
        <dbReference type="PROSITE-ProRule" id="PRU00335"/>
    </source>
</evidence>
<dbReference type="Pfam" id="PF16925">
    <property type="entry name" value="TetR_C_13"/>
    <property type="match status" value="1"/>
</dbReference>
<dbReference type="PANTHER" id="PTHR47506">
    <property type="entry name" value="TRANSCRIPTIONAL REGULATORY PROTEIN"/>
    <property type="match status" value="1"/>
</dbReference>
<protein>
    <submittedName>
        <fullName evidence="6">TetR/AcrR family transcriptional regulator</fullName>
    </submittedName>
</protein>
<dbReference type="Proteomes" id="UP000266305">
    <property type="component" value="Unassembled WGS sequence"/>
</dbReference>
<comment type="caution">
    <text evidence="6">The sequence shown here is derived from an EMBL/GenBank/DDBJ whole genome shotgun (WGS) entry which is preliminary data.</text>
</comment>
<keyword evidence="3" id="KW-0804">Transcription</keyword>
<dbReference type="Gene3D" id="1.10.357.10">
    <property type="entry name" value="Tetracycline Repressor, domain 2"/>
    <property type="match status" value="1"/>
</dbReference>
<dbReference type="EMBL" id="QWGP01000014">
    <property type="protein sequence ID" value="RHZ94064.1"/>
    <property type="molecule type" value="Genomic_DNA"/>
</dbReference>
<dbReference type="InterPro" id="IPR009057">
    <property type="entry name" value="Homeodomain-like_sf"/>
</dbReference>
<gene>
    <name evidence="6" type="ORF">D1114_13235</name>
</gene>
<dbReference type="AlphaFoldDB" id="A0AAX1UJX8"/>
<evidence type="ECO:0000259" key="5">
    <source>
        <dbReference type="PROSITE" id="PS50977"/>
    </source>
</evidence>
<organism evidence="6 7">
    <name type="scientific">Cereibacter sphaeroides</name>
    <name type="common">Rhodobacter sphaeroides</name>
    <dbReference type="NCBI Taxonomy" id="1063"/>
    <lineage>
        <taxon>Bacteria</taxon>
        <taxon>Pseudomonadati</taxon>
        <taxon>Pseudomonadota</taxon>
        <taxon>Alphaproteobacteria</taxon>
        <taxon>Rhodobacterales</taxon>
        <taxon>Paracoccaceae</taxon>
        <taxon>Cereibacter</taxon>
    </lineage>
</organism>
<dbReference type="PRINTS" id="PR00455">
    <property type="entry name" value="HTHTETR"/>
</dbReference>
<evidence type="ECO:0000256" key="2">
    <source>
        <dbReference type="ARBA" id="ARBA00023125"/>
    </source>
</evidence>
<feature type="DNA-binding region" description="H-T-H motif" evidence="4">
    <location>
        <begin position="27"/>
        <end position="46"/>
    </location>
</feature>
<reference evidence="6 7" key="1">
    <citation type="submission" date="2018-08" db="EMBL/GenBank/DDBJ databases">
        <title>Draft genome sequence of Rhodobacter sphaeroides FY.</title>
        <authorList>
            <person name="Rayyan A."/>
            <person name="Meyer T.E."/>
            <person name="Kyndt J.A."/>
        </authorList>
    </citation>
    <scope>NUCLEOTIDE SEQUENCE [LARGE SCALE GENOMIC DNA]</scope>
    <source>
        <strain evidence="6 7">FY</strain>
    </source>
</reference>
<feature type="domain" description="HTH tetR-type" evidence="5">
    <location>
        <begin position="4"/>
        <end position="64"/>
    </location>
</feature>
<dbReference type="PROSITE" id="PS01081">
    <property type="entry name" value="HTH_TETR_1"/>
    <property type="match status" value="1"/>
</dbReference>
<sequence length="201" mass="20834">MTTGDGRSRLLAAATRLIRTQGFAATSVEAICREAGVTKGAFFHHFPSKEALGVAAAEAWSDVTGRLFAEAPYHRPADPLDRVLAYIDFRRALVAGEIADYTCLVGTLVQEAYGSDPIRAACGASILGHAGTLEADMAAAAEARGVADVDPASLARHTQAVLQGAFILAKAGGGAAAVEEALDHLKRYLRLLFANPGASGA</sequence>
<dbReference type="SUPFAM" id="SSF48498">
    <property type="entry name" value="Tetracyclin repressor-like, C-terminal domain"/>
    <property type="match status" value="1"/>
</dbReference>
<dbReference type="GO" id="GO:0003677">
    <property type="term" value="F:DNA binding"/>
    <property type="evidence" value="ECO:0007669"/>
    <property type="project" value="UniProtKB-UniRule"/>
</dbReference>
<evidence type="ECO:0000313" key="6">
    <source>
        <dbReference type="EMBL" id="RHZ94064.1"/>
    </source>
</evidence>